<dbReference type="RefSeq" id="WP_167474687.1">
    <property type="nucleotide sequence ID" value="NZ_CP046172.1"/>
</dbReference>
<keyword evidence="2" id="KW-1185">Reference proteome</keyword>
<organism evidence="1 2">
    <name type="scientific">Nocardia arthritidis</name>
    <dbReference type="NCBI Taxonomy" id="228602"/>
    <lineage>
        <taxon>Bacteria</taxon>
        <taxon>Bacillati</taxon>
        <taxon>Actinomycetota</taxon>
        <taxon>Actinomycetes</taxon>
        <taxon>Mycobacteriales</taxon>
        <taxon>Nocardiaceae</taxon>
        <taxon>Nocardia</taxon>
    </lineage>
</organism>
<dbReference type="Proteomes" id="UP000503540">
    <property type="component" value="Chromosome"/>
</dbReference>
<accession>A0A6G9YFI0</accession>
<evidence type="ECO:0000313" key="2">
    <source>
        <dbReference type="Proteomes" id="UP000503540"/>
    </source>
</evidence>
<protein>
    <submittedName>
        <fullName evidence="1">Uncharacterized protein</fullName>
    </submittedName>
</protein>
<reference evidence="1 2" key="1">
    <citation type="journal article" date="2019" name="ACS Chem. Biol.">
        <title>Identification and Mobilization of a Cryptic Antibiotic Biosynthesis Gene Locus from a Human-Pathogenic Nocardia Isolate.</title>
        <authorList>
            <person name="Herisse M."/>
            <person name="Ishida K."/>
            <person name="Porter J.L."/>
            <person name="Howden B."/>
            <person name="Hertweck C."/>
            <person name="Stinear T.P."/>
            <person name="Pidot S.J."/>
        </authorList>
    </citation>
    <scope>NUCLEOTIDE SEQUENCE [LARGE SCALE GENOMIC DNA]</scope>
    <source>
        <strain evidence="1 2">AUSMDU00012717</strain>
    </source>
</reference>
<gene>
    <name evidence="1" type="ORF">F5544_20345</name>
</gene>
<dbReference type="AlphaFoldDB" id="A0A6G9YFI0"/>
<dbReference type="EMBL" id="CP046172">
    <property type="protein sequence ID" value="QIS11934.1"/>
    <property type="molecule type" value="Genomic_DNA"/>
</dbReference>
<sequence length="151" mass="17524">MAREWDAAELIADGFERVYIELDYYDGIRAGLGDIGGILHYFERSDNDRGDELDEYRVWPPSAEAAAWEREQWAILVDWSRRYEAGKAVMDSHPGHGGTDARYDELTLLLAPHRHAPDNARKLMGEKRFDNSDDRYRIEGIGVWFRWHPTA</sequence>
<proteinExistence type="predicted"/>
<evidence type="ECO:0000313" key="1">
    <source>
        <dbReference type="EMBL" id="QIS11934.1"/>
    </source>
</evidence>
<name>A0A6G9YFI0_9NOCA</name>
<dbReference type="KEGG" id="nah:F5544_20345"/>